<evidence type="ECO:0008006" key="3">
    <source>
        <dbReference type="Google" id="ProtNLM"/>
    </source>
</evidence>
<protein>
    <recommendedName>
        <fullName evidence="3">DUF1127 domain-containing protein</fullName>
    </recommendedName>
</protein>
<dbReference type="RefSeq" id="WP_263530333.1">
    <property type="nucleotide sequence ID" value="NZ_JAOVZB010000003.1"/>
</dbReference>
<comment type="caution">
    <text evidence="1">The sequence shown here is derived from an EMBL/GenBank/DDBJ whole genome shotgun (WGS) entry which is preliminary data.</text>
</comment>
<keyword evidence="2" id="KW-1185">Reference proteome</keyword>
<dbReference type="Proteomes" id="UP001209713">
    <property type="component" value="Unassembled WGS sequence"/>
</dbReference>
<sequence length="71" mass="8144">MSIIALLNIAKEYLITRRTNEALRHLDNSQLNDIGFYRKDGVIRPLAKNTDEQPTCGERFTAQLKERPNDG</sequence>
<evidence type="ECO:0000313" key="1">
    <source>
        <dbReference type="EMBL" id="MCV2402954.1"/>
    </source>
</evidence>
<proteinExistence type="predicted"/>
<reference evidence="1 2" key="1">
    <citation type="submission" date="2022-10" db="EMBL/GenBank/DDBJ databases">
        <title>Marinomonas transparenta sp. nov. and Marinomonas sargassi sp. nov., isolated from marine alga (Sargassum natans (L.) Gaillon).</title>
        <authorList>
            <person name="Wang Y."/>
        </authorList>
    </citation>
    <scope>NUCLEOTIDE SEQUENCE [LARGE SCALE GENOMIC DNA]</scope>
    <source>
        <strain evidence="1 2">C2222</strain>
    </source>
</reference>
<organism evidence="1 2">
    <name type="scientific">Marinomonas sargassi</name>
    <dbReference type="NCBI Taxonomy" id="2984494"/>
    <lineage>
        <taxon>Bacteria</taxon>
        <taxon>Pseudomonadati</taxon>
        <taxon>Pseudomonadota</taxon>
        <taxon>Gammaproteobacteria</taxon>
        <taxon>Oceanospirillales</taxon>
        <taxon>Oceanospirillaceae</taxon>
        <taxon>Marinomonas</taxon>
    </lineage>
</organism>
<accession>A0ABT2YST8</accession>
<evidence type="ECO:0000313" key="2">
    <source>
        <dbReference type="Proteomes" id="UP001209713"/>
    </source>
</evidence>
<name>A0ABT2YST8_9GAMM</name>
<dbReference type="EMBL" id="JAOVZB010000003">
    <property type="protein sequence ID" value="MCV2402954.1"/>
    <property type="molecule type" value="Genomic_DNA"/>
</dbReference>
<gene>
    <name evidence="1" type="ORF">OFY17_08685</name>
</gene>